<dbReference type="PANTHER" id="PTHR43394">
    <property type="entry name" value="ATP-DEPENDENT PERMEASE MDL1, MITOCHONDRIAL"/>
    <property type="match status" value="1"/>
</dbReference>
<dbReference type="OrthoDB" id="9770415at2"/>
<dbReference type="CDD" id="cd18544">
    <property type="entry name" value="ABC_6TM_TmrA_like"/>
    <property type="match status" value="1"/>
</dbReference>
<dbReference type="InterPro" id="IPR039421">
    <property type="entry name" value="Type_1_exporter"/>
</dbReference>
<feature type="transmembrane region" description="Helical" evidence="8">
    <location>
        <begin position="288"/>
        <end position="306"/>
    </location>
</feature>
<dbReference type="InterPro" id="IPR027417">
    <property type="entry name" value="P-loop_NTPase"/>
</dbReference>
<keyword evidence="4" id="KW-0547">Nucleotide-binding</keyword>
<dbReference type="Gene3D" id="3.40.50.300">
    <property type="entry name" value="P-loop containing nucleotide triphosphate hydrolases"/>
    <property type="match status" value="1"/>
</dbReference>
<dbReference type="PROSITE" id="PS50929">
    <property type="entry name" value="ABC_TM1F"/>
    <property type="match status" value="1"/>
</dbReference>
<dbReference type="RefSeq" id="WP_010580467.1">
    <property type="nucleotide sequence ID" value="NZ_AHYZ01000080.1"/>
</dbReference>
<feature type="transmembrane region" description="Helical" evidence="8">
    <location>
        <begin position="177"/>
        <end position="195"/>
    </location>
</feature>
<dbReference type="InterPro" id="IPR036640">
    <property type="entry name" value="ABC1_TM_sf"/>
</dbReference>
<evidence type="ECO:0000256" key="5">
    <source>
        <dbReference type="ARBA" id="ARBA00022840"/>
    </source>
</evidence>
<dbReference type="eggNOG" id="COG1132">
    <property type="taxonomic scope" value="Bacteria"/>
</dbReference>
<dbReference type="STRING" id="1133569.FD21_GL001096"/>
<evidence type="ECO:0000313" key="12">
    <source>
        <dbReference type="Proteomes" id="UP000051576"/>
    </source>
</evidence>
<dbReference type="PROSITE" id="PS50893">
    <property type="entry name" value="ABC_TRANSPORTER_2"/>
    <property type="match status" value="1"/>
</dbReference>
<dbReference type="FunFam" id="3.40.50.300:FF:000287">
    <property type="entry name" value="Multidrug ABC transporter ATP-binding protein"/>
    <property type="match status" value="1"/>
</dbReference>
<feature type="transmembrane region" description="Helical" evidence="8">
    <location>
        <begin position="260"/>
        <end position="282"/>
    </location>
</feature>
<dbReference type="EMBL" id="AYYX01000003">
    <property type="protein sequence ID" value="KRM89588.1"/>
    <property type="molecule type" value="Genomic_DNA"/>
</dbReference>
<evidence type="ECO:0000256" key="3">
    <source>
        <dbReference type="ARBA" id="ARBA00022692"/>
    </source>
</evidence>
<dbReference type="Proteomes" id="UP000051576">
    <property type="component" value="Unassembled WGS sequence"/>
</dbReference>
<sequence length="595" mass="68722">MTEKGKSVWSKSFTFKEQWLIIKRLWPYALQFKWQFVIAILAAAGLSVLNVLLPRLLQFYMDHVLTNKSASLQILLAFAGLYFLGTLLKAGLQFIQSFSYSMGAERSLEKIRVDLFAKLQQVGMTFFDQTPAGAIISRVTNDTKTLYNFWMLFLSLLVASFSIISAVIAMWLTDQMLTSWMLLFLPVLCLVIIYYQKFSSKIYRQMRELLSHLNAKLNEDLIGIDIIQQFRQQVRIQKDFEKTNQKYFQSRLAMIKVESLLLYPVVTLMFLLAEGITLAHFGFKSQTIFVQAGLIYAFISYLQAFFNPMSDVMNYLTFFQDGMVAGSRIIKIIDEPLKIPIQNEESAFKITNGKIEFKHVWFAYQPGKPILKDISFVAYPGQTIAFVGQTGSGKSSTINTLMRFYEFQKGSIEIDDHNIREYRQQELRKKIGLVLQEPYLFYGDIASNIRMFDQKMTDLQIKQAAEFVQADKFIADLPETYHQPVSERGMTYSAGQRQLLAFARTIVRDPKILILDEATANLDTQTEKLIQKSLAKMRKNRTTLIVAHRLSTIEDADLILVLDHGQIVERGTHQQLLELRGQYFKMYQLQHQQNK</sequence>
<dbReference type="Pfam" id="PF00005">
    <property type="entry name" value="ABC_tran"/>
    <property type="match status" value="1"/>
</dbReference>
<dbReference type="GO" id="GO:0016887">
    <property type="term" value="F:ATP hydrolysis activity"/>
    <property type="evidence" value="ECO:0007669"/>
    <property type="project" value="InterPro"/>
</dbReference>
<protein>
    <submittedName>
        <fullName evidence="11">ABC transporter</fullName>
    </submittedName>
</protein>
<feature type="transmembrane region" description="Helical" evidence="8">
    <location>
        <begin position="147"/>
        <end position="171"/>
    </location>
</feature>
<keyword evidence="3 8" id="KW-0812">Transmembrane</keyword>
<comment type="subcellular location">
    <subcellularLocation>
        <location evidence="1">Cell membrane</location>
        <topology evidence="1">Multi-pass membrane protein</topology>
    </subcellularLocation>
</comment>
<dbReference type="PANTHER" id="PTHR43394:SF1">
    <property type="entry name" value="ATP-BINDING CASSETTE SUB-FAMILY B MEMBER 10, MITOCHONDRIAL"/>
    <property type="match status" value="1"/>
</dbReference>
<organism evidence="11 12">
    <name type="scientific">Liquorilactobacillus vini DSM 20605</name>
    <dbReference type="NCBI Taxonomy" id="1133569"/>
    <lineage>
        <taxon>Bacteria</taxon>
        <taxon>Bacillati</taxon>
        <taxon>Bacillota</taxon>
        <taxon>Bacilli</taxon>
        <taxon>Lactobacillales</taxon>
        <taxon>Lactobacillaceae</taxon>
        <taxon>Liquorilactobacillus</taxon>
    </lineage>
</organism>
<evidence type="ECO:0000256" key="8">
    <source>
        <dbReference type="SAM" id="Phobius"/>
    </source>
</evidence>
<accession>A0A0R2CHU8</accession>
<comment type="caution">
    <text evidence="11">The sequence shown here is derived from an EMBL/GenBank/DDBJ whole genome shotgun (WGS) entry which is preliminary data.</text>
</comment>
<dbReference type="InterPro" id="IPR011527">
    <property type="entry name" value="ABC1_TM_dom"/>
</dbReference>
<evidence type="ECO:0000256" key="1">
    <source>
        <dbReference type="ARBA" id="ARBA00004651"/>
    </source>
</evidence>
<dbReference type="InterPro" id="IPR003439">
    <property type="entry name" value="ABC_transporter-like_ATP-bd"/>
</dbReference>
<dbReference type="GO" id="GO:0005886">
    <property type="term" value="C:plasma membrane"/>
    <property type="evidence" value="ECO:0007669"/>
    <property type="project" value="UniProtKB-SubCell"/>
</dbReference>
<reference evidence="11 12" key="1">
    <citation type="journal article" date="2015" name="Genome Announc.">
        <title>Expanding the biotechnology potential of lactobacilli through comparative genomics of 213 strains and associated genera.</title>
        <authorList>
            <person name="Sun Z."/>
            <person name="Harris H.M."/>
            <person name="McCann A."/>
            <person name="Guo C."/>
            <person name="Argimon S."/>
            <person name="Zhang W."/>
            <person name="Yang X."/>
            <person name="Jeffery I.B."/>
            <person name="Cooney J.C."/>
            <person name="Kagawa T.F."/>
            <person name="Liu W."/>
            <person name="Song Y."/>
            <person name="Salvetti E."/>
            <person name="Wrobel A."/>
            <person name="Rasinkangas P."/>
            <person name="Parkhill J."/>
            <person name="Rea M.C."/>
            <person name="O'Sullivan O."/>
            <person name="Ritari J."/>
            <person name="Douillard F.P."/>
            <person name="Paul Ross R."/>
            <person name="Yang R."/>
            <person name="Briner A.E."/>
            <person name="Felis G.E."/>
            <person name="de Vos W.M."/>
            <person name="Barrangou R."/>
            <person name="Klaenhammer T.R."/>
            <person name="Caufield P.W."/>
            <person name="Cui Y."/>
            <person name="Zhang H."/>
            <person name="O'Toole P.W."/>
        </authorList>
    </citation>
    <scope>NUCLEOTIDE SEQUENCE [LARGE SCALE GENOMIC DNA]</scope>
    <source>
        <strain evidence="11 12">DSM 20605</strain>
    </source>
</reference>
<dbReference type="SUPFAM" id="SSF90123">
    <property type="entry name" value="ABC transporter transmembrane region"/>
    <property type="match status" value="1"/>
</dbReference>
<dbReference type="CDD" id="cd03254">
    <property type="entry name" value="ABCC_Glucan_exporter_like"/>
    <property type="match status" value="1"/>
</dbReference>
<feature type="domain" description="ABC transporter" evidence="9">
    <location>
        <begin position="355"/>
        <end position="589"/>
    </location>
</feature>
<evidence type="ECO:0000259" key="9">
    <source>
        <dbReference type="PROSITE" id="PS50893"/>
    </source>
</evidence>
<proteinExistence type="predicted"/>
<dbReference type="InterPro" id="IPR017871">
    <property type="entry name" value="ABC_transporter-like_CS"/>
</dbReference>
<name>A0A0R2CHU8_9LACO</name>
<feature type="domain" description="ABC transmembrane type-1" evidence="10">
    <location>
        <begin position="37"/>
        <end position="321"/>
    </location>
</feature>
<dbReference type="Pfam" id="PF00664">
    <property type="entry name" value="ABC_membrane"/>
    <property type="match status" value="1"/>
</dbReference>
<evidence type="ECO:0000256" key="6">
    <source>
        <dbReference type="ARBA" id="ARBA00022989"/>
    </source>
</evidence>
<dbReference type="GO" id="GO:0015421">
    <property type="term" value="F:ABC-type oligopeptide transporter activity"/>
    <property type="evidence" value="ECO:0007669"/>
    <property type="project" value="TreeGrafter"/>
</dbReference>
<dbReference type="Gene3D" id="1.20.1560.10">
    <property type="entry name" value="ABC transporter type 1, transmembrane domain"/>
    <property type="match status" value="1"/>
</dbReference>
<evidence type="ECO:0000256" key="7">
    <source>
        <dbReference type="ARBA" id="ARBA00023136"/>
    </source>
</evidence>
<dbReference type="SMART" id="SM00382">
    <property type="entry name" value="AAA"/>
    <property type="match status" value="1"/>
</dbReference>
<evidence type="ECO:0000313" key="11">
    <source>
        <dbReference type="EMBL" id="KRM89588.1"/>
    </source>
</evidence>
<keyword evidence="6 8" id="KW-1133">Transmembrane helix</keyword>
<evidence type="ECO:0000259" key="10">
    <source>
        <dbReference type="PROSITE" id="PS50929"/>
    </source>
</evidence>
<evidence type="ECO:0000256" key="2">
    <source>
        <dbReference type="ARBA" id="ARBA00022448"/>
    </source>
</evidence>
<keyword evidence="5" id="KW-0067">ATP-binding</keyword>
<dbReference type="InterPro" id="IPR003593">
    <property type="entry name" value="AAA+_ATPase"/>
</dbReference>
<dbReference type="GO" id="GO:0005524">
    <property type="term" value="F:ATP binding"/>
    <property type="evidence" value="ECO:0007669"/>
    <property type="project" value="UniProtKB-KW"/>
</dbReference>
<keyword evidence="12" id="KW-1185">Reference proteome</keyword>
<keyword evidence="2" id="KW-0813">Transport</keyword>
<dbReference type="AlphaFoldDB" id="A0A0R2CHU8"/>
<dbReference type="PATRIC" id="fig|1133569.4.peg.1226"/>
<dbReference type="PROSITE" id="PS00211">
    <property type="entry name" value="ABC_TRANSPORTER_1"/>
    <property type="match status" value="1"/>
</dbReference>
<gene>
    <name evidence="11" type="ORF">FD21_GL001096</name>
</gene>
<keyword evidence="7 8" id="KW-0472">Membrane</keyword>
<feature type="transmembrane region" description="Helical" evidence="8">
    <location>
        <begin position="32"/>
        <end position="52"/>
    </location>
</feature>
<dbReference type="SUPFAM" id="SSF52540">
    <property type="entry name" value="P-loop containing nucleoside triphosphate hydrolases"/>
    <property type="match status" value="1"/>
</dbReference>
<evidence type="ECO:0000256" key="4">
    <source>
        <dbReference type="ARBA" id="ARBA00022741"/>
    </source>
</evidence>
<feature type="transmembrane region" description="Helical" evidence="8">
    <location>
        <begin position="72"/>
        <end position="92"/>
    </location>
</feature>